<reference evidence="2" key="1">
    <citation type="journal article" date="2012" name="Proc. Natl. Acad. Sci. U.S.A.">
        <title>Antigenic diversity is generated by distinct evolutionary mechanisms in African trypanosome species.</title>
        <authorList>
            <person name="Jackson A.P."/>
            <person name="Berry A."/>
            <person name="Aslett M."/>
            <person name="Allison H.C."/>
            <person name="Burton P."/>
            <person name="Vavrova-Anderson J."/>
            <person name="Brown R."/>
            <person name="Browne H."/>
            <person name="Corton N."/>
            <person name="Hauser H."/>
            <person name="Gamble J."/>
            <person name="Gilderthorp R."/>
            <person name="Marcello L."/>
            <person name="McQuillan J."/>
            <person name="Otto T.D."/>
            <person name="Quail M.A."/>
            <person name="Sanders M.J."/>
            <person name="van Tonder A."/>
            <person name="Ginger M.L."/>
            <person name="Field M.C."/>
            <person name="Barry J.D."/>
            <person name="Hertz-Fowler C."/>
            <person name="Berriman M."/>
        </authorList>
    </citation>
    <scope>NUCLEOTIDE SEQUENCE</scope>
    <source>
        <strain evidence="2">IL3000</strain>
    </source>
</reference>
<dbReference type="AlphaFoldDB" id="G0UVC4"/>
<feature type="compositionally biased region" description="Polar residues" evidence="1">
    <location>
        <begin position="182"/>
        <end position="191"/>
    </location>
</feature>
<organism evidence="2">
    <name type="scientific">Trypanosoma congolense (strain IL3000)</name>
    <dbReference type="NCBI Taxonomy" id="1068625"/>
    <lineage>
        <taxon>Eukaryota</taxon>
        <taxon>Discoba</taxon>
        <taxon>Euglenozoa</taxon>
        <taxon>Kinetoplastea</taxon>
        <taxon>Metakinetoplastina</taxon>
        <taxon>Trypanosomatida</taxon>
        <taxon>Trypanosomatidae</taxon>
        <taxon>Trypanosoma</taxon>
        <taxon>Nannomonas</taxon>
    </lineage>
</organism>
<dbReference type="VEuPathDB" id="TriTrypDB:TcIL3000_10_980"/>
<feature type="compositionally biased region" description="Basic and acidic residues" evidence="1">
    <location>
        <begin position="171"/>
        <end position="181"/>
    </location>
</feature>
<feature type="region of interest" description="Disordered" evidence="1">
    <location>
        <begin position="510"/>
        <end position="533"/>
    </location>
</feature>
<accession>G0UVC4</accession>
<feature type="region of interest" description="Disordered" evidence="1">
    <location>
        <begin position="169"/>
        <end position="191"/>
    </location>
</feature>
<evidence type="ECO:0000313" key="2">
    <source>
        <dbReference type="EMBL" id="CCC93339.1"/>
    </source>
</evidence>
<gene>
    <name evidence="2" type="ORF">TCIL3000_10_980</name>
</gene>
<proteinExistence type="predicted"/>
<protein>
    <recommendedName>
        <fullName evidence="3">SET domain-containing protein</fullName>
    </recommendedName>
</protein>
<evidence type="ECO:0000256" key="1">
    <source>
        <dbReference type="SAM" id="MobiDB-lite"/>
    </source>
</evidence>
<name>G0UVC4_TRYCI</name>
<dbReference type="EMBL" id="HE575323">
    <property type="protein sequence ID" value="CCC93339.1"/>
    <property type="molecule type" value="Genomic_DNA"/>
</dbReference>
<sequence>MELLRKETWQCHAKFVGISISLKRVSTVILFFILPNTIPPFPRHRQQTDGRCSRLVCMSLTRLGPSKVVPGATGVFLTRSLKKFTPVEVSPAAGSAAPPYLCNLLHAPRKTISLRRFLALRHQFSTGMYFNIATARGWYLLVPSTYAPLSDPAGLKTWMERHHHRYPGTESIKDCKSRRADTPSTTCSVGESLSSPLGGVSGILDASYGKSTLDSRVMEGLANDRVVASMRHSGSKECMLPPVTIQEDHLFEINDGVLWETPPCNDLAQPTYWKGHKERMQVYEDIEFGADQADDIEDGGLQDADTWMLSHDQDTLRQRLARALTFKANVRLSVEDDTHLLLLTPIMDLNEGEELLLHYGREWWSQRLLARLFTAVTDDDMHNIRWIESLFSKPTDVTKPFPLLTPAVPRGKGRNILVSRRGQEAEPRIKCEGPTKAILYNVTTRRRATDAEAIAFAVRRSCVDKCFFSLLVGTDNRGVFNYSRCDEEVSVSRVRRALLQSLRHCEGRANSPLVHGAGGNDESESDSEQSFVV</sequence>
<evidence type="ECO:0008006" key="3">
    <source>
        <dbReference type="Google" id="ProtNLM"/>
    </source>
</evidence>